<feature type="domain" description="STAS" evidence="2">
    <location>
        <begin position="46"/>
        <end position="139"/>
    </location>
</feature>
<dbReference type="InterPro" id="IPR002645">
    <property type="entry name" value="STAS_dom"/>
</dbReference>
<dbReference type="PANTHER" id="PTHR33495:SF2">
    <property type="entry name" value="ANTI-SIGMA FACTOR ANTAGONIST TM_1081-RELATED"/>
    <property type="match status" value="1"/>
</dbReference>
<dbReference type="SUPFAM" id="SSF52091">
    <property type="entry name" value="SpoIIaa-like"/>
    <property type="match status" value="1"/>
</dbReference>
<feature type="compositionally biased region" description="Basic and acidic residues" evidence="1">
    <location>
        <begin position="18"/>
        <end position="30"/>
    </location>
</feature>
<evidence type="ECO:0000313" key="3">
    <source>
        <dbReference type="EMBL" id="CAK51156.1"/>
    </source>
</evidence>
<dbReference type="InterPro" id="IPR036513">
    <property type="entry name" value="STAS_dom_sf"/>
</dbReference>
<reference evidence="3" key="1">
    <citation type="journal article" date="2006" name="J. Bacteriol.">
        <title>Intraspecific variability of the terminal inverted repeats of the linear chromosome of Streptomyces ambofaciens.</title>
        <authorList>
            <person name="Choulet F."/>
            <person name="Gallois A."/>
            <person name="Aigle B."/>
            <person name="Mangenot S."/>
            <person name="Gerbaud C."/>
            <person name="Truong C."/>
            <person name="Francou F.X."/>
            <person name="Borges F."/>
            <person name="Fourrier C."/>
            <person name="Guerineau M."/>
            <person name="Decaris B."/>
            <person name="Barbe V."/>
            <person name="Pernodet J.L."/>
            <person name="Leblond P."/>
        </authorList>
    </citation>
    <scope>NUCLEOTIDE SEQUENCE</scope>
    <source>
        <strain evidence="3">DSM40697</strain>
    </source>
</reference>
<evidence type="ECO:0000256" key="1">
    <source>
        <dbReference type="SAM" id="MobiDB-lite"/>
    </source>
</evidence>
<dbReference type="Gene3D" id="3.30.750.24">
    <property type="entry name" value="STAS domain"/>
    <property type="match status" value="1"/>
</dbReference>
<accession>Q0JWK9</accession>
<dbReference type="CDD" id="cd07043">
    <property type="entry name" value="STAS_anti-anti-sigma_factors"/>
    <property type="match status" value="1"/>
</dbReference>
<sequence>MIRSGQPEEGPEVPVDEAVARRPRSADRSRLQGTDEATVVQYERCGAWVVSARGPYDMSTVTPLADALDTAAKEHPKVVLDASGITFADSALLNLLILTHQAADFRVAAPAQQLKRLLQLTAADTILKIRETVDEAAAC</sequence>
<dbReference type="Pfam" id="PF13466">
    <property type="entry name" value="STAS_2"/>
    <property type="match status" value="1"/>
</dbReference>
<dbReference type="PANTHER" id="PTHR33495">
    <property type="entry name" value="ANTI-SIGMA FACTOR ANTAGONIST TM_1081-RELATED-RELATED"/>
    <property type="match status" value="1"/>
</dbReference>
<gene>
    <name evidence="3" type="ORF">DSMT0075</name>
</gene>
<dbReference type="AlphaFoldDB" id="Q0JWK9"/>
<feature type="region of interest" description="Disordered" evidence="1">
    <location>
        <begin position="1"/>
        <end position="33"/>
    </location>
</feature>
<dbReference type="OrthoDB" id="4262547at2"/>
<dbReference type="GO" id="GO:0043856">
    <property type="term" value="F:anti-sigma factor antagonist activity"/>
    <property type="evidence" value="ECO:0007669"/>
    <property type="project" value="TreeGrafter"/>
</dbReference>
<dbReference type="PROSITE" id="PS50801">
    <property type="entry name" value="STAS"/>
    <property type="match status" value="1"/>
</dbReference>
<name>Q0JWK9_STRAM</name>
<dbReference type="InterPro" id="IPR058548">
    <property type="entry name" value="MlaB-like_STAS"/>
</dbReference>
<dbReference type="EMBL" id="AM279695">
    <property type="protein sequence ID" value="CAK51156.1"/>
    <property type="molecule type" value="Genomic_DNA"/>
</dbReference>
<protein>
    <submittedName>
        <fullName evidence="3">Putative anti-sigma factor antagonist</fullName>
    </submittedName>
</protein>
<dbReference type="EMBL" id="AM279694">
    <property type="protein sequence ID" value="CAK50918.1"/>
    <property type="molecule type" value="Genomic_DNA"/>
</dbReference>
<proteinExistence type="predicted"/>
<organism evidence="3">
    <name type="scientific">Streptomyces ambofaciens</name>
    <dbReference type="NCBI Taxonomy" id="1889"/>
    <lineage>
        <taxon>Bacteria</taxon>
        <taxon>Bacillati</taxon>
        <taxon>Actinomycetota</taxon>
        <taxon>Actinomycetes</taxon>
        <taxon>Kitasatosporales</taxon>
        <taxon>Streptomycetaceae</taxon>
        <taxon>Streptomyces</taxon>
    </lineage>
</organism>
<evidence type="ECO:0000259" key="2">
    <source>
        <dbReference type="PROSITE" id="PS50801"/>
    </source>
</evidence>